<dbReference type="Pfam" id="PF18120">
    <property type="entry name" value="DUF5597"/>
    <property type="match status" value="1"/>
</dbReference>
<evidence type="ECO:0000256" key="2">
    <source>
        <dbReference type="ARBA" id="ARBA00023295"/>
    </source>
</evidence>
<sequence length="577" mass="64255">MGDFIFSVKIYTINDMKDNEIFIEGCLMLISKIRSAIAVFACIFLSGFVLAEQMPVVDKTSKQLLINNQAYLMLGGELANSSAASSAYLNQIWPKLTAMNLNTVLVPIYWELMEPKEGEFNFDLLDTALKNARANRMKLVLLWFGSWKNSMSCYTPAWVKNDPVRFPLVENRDGKKQAILSPFSQNNLQADIRAYSALLSYLKKVDAEKTVIMIQVENEVGMLPDARDFNAAANSAYEDAVPTALINYLQQSKNTDAVISAWRKQGSLTSGPWKQVFGDSIATEEFFIAWYLARYTDAVAAAGKAIYPLPTFVNAALNRPNALPGQYPSGGPLPHIFSIWKSATSAIDVLSPDFYNPNFTQWNDLYFSEDNPLFVPEIKMEDSNAAKAYFAIGHYKALGFSPFSIDSALKPAEVPLSKAYSHLATLAPLISQAKVNSAKTKANFIDGILLDKERSSAKIVFGDIEITLKHEFTLSWSSGAKQEVWPEVGALIIRLSEKEFLFAGSGVVATFKDATQKNTIGIESIWEGVYTPAKDSKNTMPVWKPGRLLNGDESHQGRHLNLTYGEFQTQRIVLYKY</sequence>
<evidence type="ECO:0000256" key="1">
    <source>
        <dbReference type="ARBA" id="ARBA00022801"/>
    </source>
</evidence>
<gene>
    <name evidence="5" type="ORF">GCM10011613_05970</name>
</gene>
<dbReference type="Gene3D" id="2.60.220.20">
    <property type="entry name" value="putative beta-Galactosidase from caulobacter crescentus"/>
    <property type="match status" value="1"/>
</dbReference>
<proteinExistence type="predicted"/>
<dbReference type="Proteomes" id="UP000619761">
    <property type="component" value="Unassembled WGS sequence"/>
</dbReference>
<accession>A0ABQ3AQT7</accession>
<dbReference type="InterPro" id="IPR017853">
    <property type="entry name" value="GH"/>
</dbReference>
<dbReference type="InterPro" id="IPR040719">
    <property type="entry name" value="DUF5597"/>
</dbReference>
<keyword evidence="1" id="KW-0378">Hydrolase</keyword>
<protein>
    <submittedName>
        <fullName evidence="5">Beta-galactosidase</fullName>
    </submittedName>
</protein>
<keyword evidence="2" id="KW-0326">Glycosidase</keyword>
<evidence type="ECO:0000259" key="3">
    <source>
        <dbReference type="Pfam" id="PF02449"/>
    </source>
</evidence>
<evidence type="ECO:0000313" key="6">
    <source>
        <dbReference type="Proteomes" id="UP000619761"/>
    </source>
</evidence>
<dbReference type="SUPFAM" id="SSF51445">
    <property type="entry name" value="(Trans)glycosidases"/>
    <property type="match status" value="1"/>
</dbReference>
<evidence type="ECO:0000313" key="5">
    <source>
        <dbReference type="EMBL" id="GGY64968.1"/>
    </source>
</evidence>
<reference evidence="6" key="1">
    <citation type="journal article" date="2019" name="Int. J. Syst. Evol. Microbiol.">
        <title>The Global Catalogue of Microorganisms (GCM) 10K type strain sequencing project: providing services to taxonomists for standard genome sequencing and annotation.</title>
        <authorList>
            <consortium name="The Broad Institute Genomics Platform"/>
            <consortium name="The Broad Institute Genome Sequencing Center for Infectious Disease"/>
            <person name="Wu L."/>
            <person name="Ma J."/>
        </authorList>
    </citation>
    <scope>NUCLEOTIDE SEQUENCE [LARGE SCALE GENOMIC DNA]</scope>
    <source>
        <strain evidence="6">KCTC 32239</strain>
    </source>
</reference>
<dbReference type="Pfam" id="PF02449">
    <property type="entry name" value="Glyco_hydro_42"/>
    <property type="match status" value="1"/>
</dbReference>
<feature type="domain" description="Glycoside hydrolase family 42 N-terminal" evidence="3">
    <location>
        <begin position="95"/>
        <end position="238"/>
    </location>
</feature>
<dbReference type="Gene3D" id="3.20.20.80">
    <property type="entry name" value="Glycosidases"/>
    <property type="match status" value="1"/>
</dbReference>
<evidence type="ECO:0000259" key="4">
    <source>
        <dbReference type="Pfam" id="PF18120"/>
    </source>
</evidence>
<organism evidence="5 6">
    <name type="scientific">Cellvibrio zantedeschiae</name>
    <dbReference type="NCBI Taxonomy" id="1237077"/>
    <lineage>
        <taxon>Bacteria</taxon>
        <taxon>Pseudomonadati</taxon>
        <taxon>Pseudomonadota</taxon>
        <taxon>Gammaproteobacteria</taxon>
        <taxon>Cellvibrionales</taxon>
        <taxon>Cellvibrionaceae</taxon>
        <taxon>Cellvibrio</taxon>
    </lineage>
</organism>
<feature type="domain" description="DUF5597" evidence="4">
    <location>
        <begin position="416"/>
        <end position="560"/>
    </location>
</feature>
<keyword evidence="6" id="KW-1185">Reference proteome</keyword>
<name>A0ABQ3AQT7_9GAMM</name>
<dbReference type="EMBL" id="BMYZ01000001">
    <property type="protein sequence ID" value="GGY64968.1"/>
    <property type="molecule type" value="Genomic_DNA"/>
</dbReference>
<comment type="caution">
    <text evidence="5">The sequence shown here is derived from an EMBL/GenBank/DDBJ whole genome shotgun (WGS) entry which is preliminary data.</text>
</comment>
<dbReference type="InterPro" id="IPR013529">
    <property type="entry name" value="Glyco_hydro_42_N"/>
</dbReference>